<dbReference type="EMBL" id="CP028941">
    <property type="protein sequence ID" value="QKM62411.1"/>
    <property type="molecule type" value="Genomic_DNA"/>
</dbReference>
<dbReference type="InterPro" id="IPR050351">
    <property type="entry name" value="BphY/WalK/GraS-like"/>
</dbReference>
<dbReference type="InterPro" id="IPR036890">
    <property type="entry name" value="HATPase_C_sf"/>
</dbReference>
<keyword evidence="11" id="KW-1185">Reference proteome</keyword>
<evidence type="ECO:0000256" key="6">
    <source>
        <dbReference type="ARBA" id="ARBA00023012"/>
    </source>
</evidence>
<dbReference type="InterPro" id="IPR005467">
    <property type="entry name" value="His_kinase_dom"/>
</dbReference>
<feature type="domain" description="Histidine kinase" evidence="9">
    <location>
        <begin position="409"/>
        <end position="612"/>
    </location>
</feature>
<feature type="chain" id="PRO_5026845978" description="histidine kinase" evidence="8">
    <location>
        <begin position="23"/>
        <end position="612"/>
    </location>
</feature>
<evidence type="ECO:0000256" key="4">
    <source>
        <dbReference type="ARBA" id="ARBA00022679"/>
    </source>
</evidence>
<name>A0A6M9PPV2_9BURK</name>
<dbReference type="GO" id="GO:0000155">
    <property type="term" value="F:phosphorelay sensor kinase activity"/>
    <property type="evidence" value="ECO:0007669"/>
    <property type="project" value="InterPro"/>
</dbReference>
<dbReference type="PROSITE" id="PS50109">
    <property type="entry name" value="HIS_KIN"/>
    <property type="match status" value="1"/>
</dbReference>
<dbReference type="Pfam" id="PF02518">
    <property type="entry name" value="HATPase_c"/>
    <property type="match status" value="1"/>
</dbReference>
<keyword evidence="7" id="KW-0812">Transmembrane</keyword>
<keyword evidence="7" id="KW-1133">Transmembrane helix</keyword>
<dbReference type="AlphaFoldDB" id="A0A6M9PPV2"/>
<keyword evidence="5" id="KW-0418">Kinase</keyword>
<comment type="catalytic activity">
    <reaction evidence="1">
        <text>ATP + protein L-histidine = ADP + protein N-phospho-L-histidine.</text>
        <dbReference type="EC" id="2.7.13.3"/>
    </reaction>
</comment>
<dbReference type="RefSeq" id="WP_173942566.1">
    <property type="nucleotide sequence ID" value="NZ_CBCSCD010000001.1"/>
</dbReference>
<dbReference type="Gene3D" id="2.60.40.2380">
    <property type="match status" value="1"/>
</dbReference>
<keyword evidence="6" id="KW-0902">Two-component regulatory system</keyword>
<feature type="signal peptide" evidence="8">
    <location>
        <begin position="1"/>
        <end position="22"/>
    </location>
</feature>
<reference evidence="10 11" key="1">
    <citation type="submission" date="2018-04" db="EMBL/GenBank/DDBJ databases">
        <title>Polynucleobacter sp. LimPoW16 genome.</title>
        <authorList>
            <person name="Hahn M.W."/>
        </authorList>
    </citation>
    <scope>NUCLEOTIDE SEQUENCE [LARGE SCALE GENOMIC DNA]</scope>
    <source>
        <strain evidence="10 11">LimPoW16</strain>
    </source>
</reference>
<organism evidence="10 11">
    <name type="scientific">Polynucleobacter antarcticus</name>
    <dbReference type="NCBI Taxonomy" id="1743162"/>
    <lineage>
        <taxon>Bacteria</taxon>
        <taxon>Pseudomonadati</taxon>
        <taxon>Pseudomonadota</taxon>
        <taxon>Betaproteobacteria</taxon>
        <taxon>Burkholderiales</taxon>
        <taxon>Burkholderiaceae</taxon>
        <taxon>Polynucleobacter</taxon>
    </lineage>
</organism>
<dbReference type="PANTHER" id="PTHR45453:SF1">
    <property type="entry name" value="PHOSPHATE REGULON SENSOR PROTEIN PHOR"/>
    <property type="match status" value="1"/>
</dbReference>
<feature type="transmembrane region" description="Helical" evidence="7">
    <location>
        <begin position="193"/>
        <end position="217"/>
    </location>
</feature>
<evidence type="ECO:0000256" key="7">
    <source>
        <dbReference type="SAM" id="Phobius"/>
    </source>
</evidence>
<dbReference type="SUPFAM" id="SSF47384">
    <property type="entry name" value="Homodimeric domain of signal transducing histidine kinase"/>
    <property type="match status" value="1"/>
</dbReference>
<dbReference type="CDD" id="cd00082">
    <property type="entry name" value="HisKA"/>
    <property type="match status" value="1"/>
</dbReference>
<feature type="transmembrane region" description="Helical" evidence="7">
    <location>
        <begin position="324"/>
        <end position="347"/>
    </location>
</feature>
<dbReference type="InterPro" id="IPR003661">
    <property type="entry name" value="HisK_dim/P_dom"/>
</dbReference>
<dbReference type="GO" id="GO:0004721">
    <property type="term" value="F:phosphoprotein phosphatase activity"/>
    <property type="evidence" value="ECO:0007669"/>
    <property type="project" value="TreeGrafter"/>
</dbReference>
<dbReference type="GO" id="GO:0005886">
    <property type="term" value="C:plasma membrane"/>
    <property type="evidence" value="ECO:0007669"/>
    <property type="project" value="TreeGrafter"/>
</dbReference>
<evidence type="ECO:0000313" key="10">
    <source>
        <dbReference type="EMBL" id="QKM62411.1"/>
    </source>
</evidence>
<feature type="transmembrane region" description="Helical" evidence="7">
    <location>
        <begin position="229"/>
        <end position="250"/>
    </location>
</feature>
<feature type="transmembrane region" description="Helical" evidence="7">
    <location>
        <begin position="353"/>
        <end position="371"/>
    </location>
</feature>
<keyword evidence="8" id="KW-0732">Signal</keyword>
<dbReference type="GO" id="GO:0016036">
    <property type="term" value="P:cellular response to phosphate starvation"/>
    <property type="evidence" value="ECO:0007669"/>
    <property type="project" value="TreeGrafter"/>
</dbReference>
<dbReference type="InterPro" id="IPR036097">
    <property type="entry name" value="HisK_dim/P_sf"/>
</dbReference>
<dbReference type="InterPro" id="IPR003594">
    <property type="entry name" value="HATPase_dom"/>
</dbReference>
<feature type="transmembrane region" description="Helical" evidence="7">
    <location>
        <begin position="288"/>
        <end position="312"/>
    </location>
</feature>
<evidence type="ECO:0000259" key="9">
    <source>
        <dbReference type="PROSITE" id="PS50109"/>
    </source>
</evidence>
<accession>A0A6M9PPV2</accession>
<evidence type="ECO:0000256" key="1">
    <source>
        <dbReference type="ARBA" id="ARBA00000085"/>
    </source>
</evidence>
<proteinExistence type="predicted"/>
<dbReference type="SMART" id="SM00387">
    <property type="entry name" value="HATPase_c"/>
    <property type="match status" value="1"/>
</dbReference>
<feature type="transmembrane region" description="Helical" evidence="7">
    <location>
        <begin position="262"/>
        <end position="282"/>
    </location>
</feature>
<dbReference type="PANTHER" id="PTHR45453">
    <property type="entry name" value="PHOSPHATE REGULON SENSOR PROTEIN PHOR"/>
    <property type="match status" value="1"/>
</dbReference>
<keyword evidence="7" id="KW-0472">Membrane</keyword>
<dbReference type="Pfam" id="PF07696">
    <property type="entry name" value="7TMR-DISMED2"/>
    <property type="match status" value="1"/>
</dbReference>
<dbReference type="Proteomes" id="UP000500806">
    <property type="component" value="Chromosome"/>
</dbReference>
<evidence type="ECO:0000256" key="5">
    <source>
        <dbReference type="ARBA" id="ARBA00022777"/>
    </source>
</evidence>
<keyword evidence="3" id="KW-0597">Phosphoprotein</keyword>
<keyword evidence="4" id="KW-0808">Transferase</keyword>
<sequence>MLKALLSALFLLTILFCNQAAANTNHIIEQAYFEDQSNSLSVDSVVTEKFTPFQDWLTKGYSPSSYWIKLKIRPSERNLVLRIRPTFVETVQLFDPVDIGSDRITGAKHFWRESEVQSYNHSFNLGVIKEEKILFLKVKSNRSYLLAFDVMPISEYLGVENTDGLLYFGYIVFTLALALGLFGAWLTNRERVLGAFVIQQFIAFLHTLFVVGYARFFLDKYIDVSTINYFSYVLVVGYPLIAIFANKLLFEDYGLRPTFRHLFNFLFCISLIIFTLLIFGHINTALRLNAQLVMSAIFLLFFTAWFGTLGGIAKTNINLPINYLRVYCTLNIVMWSISVLPLLGVIQGNDLTVHSYLLYNVLSGLIFFWLLQYRAKSILKNELANSAALKEEAEYEKSRREDQGKLMAMLTHEIRTPLSVLKLVVDRKVSGSDLEDYANRAVNNIDAIIDKCIQLDQLDLNALKIHKTRFNFSELLRSTIADAQSERQFLITSPDSMSIHSDSDIVRVILSNLITNAEKYSIPHKKILISSELIEGSYSSQLQFRIQNELGDIGAPDAAQVFDKYYRASSAVKISGSGLGLFLVKELTHVLEGQVECSVNQNSITFTVWIPA</sequence>
<gene>
    <name evidence="10" type="ORF">DCO16_04660</name>
</gene>
<evidence type="ECO:0000313" key="11">
    <source>
        <dbReference type="Proteomes" id="UP000500806"/>
    </source>
</evidence>
<dbReference type="EC" id="2.7.13.3" evidence="2"/>
<evidence type="ECO:0000256" key="3">
    <source>
        <dbReference type="ARBA" id="ARBA00022553"/>
    </source>
</evidence>
<dbReference type="InterPro" id="IPR011622">
    <property type="entry name" value="7TMR_DISM_rcpt_extracell_dom2"/>
</dbReference>
<evidence type="ECO:0000256" key="8">
    <source>
        <dbReference type="SAM" id="SignalP"/>
    </source>
</evidence>
<dbReference type="KEGG" id="pani:DCO16_04660"/>
<feature type="transmembrane region" description="Helical" evidence="7">
    <location>
        <begin position="165"/>
        <end position="186"/>
    </location>
</feature>
<protein>
    <recommendedName>
        <fullName evidence="2">histidine kinase</fullName>
        <ecNumber evidence="2">2.7.13.3</ecNumber>
    </recommendedName>
</protein>
<dbReference type="SUPFAM" id="SSF55874">
    <property type="entry name" value="ATPase domain of HSP90 chaperone/DNA topoisomerase II/histidine kinase"/>
    <property type="match status" value="1"/>
</dbReference>
<dbReference type="Gene3D" id="3.30.565.10">
    <property type="entry name" value="Histidine kinase-like ATPase, C-terminal domain"/>
    <property type="match status" value="1"/>
</dbReference>
<evidence type="ECO:0000256" key="2">
    <source>
        <dbReference type="ARBA" id="ARBA00012438"/>
    </source>
</evidence>